<feature type="compositionally biased region" description="Polar residues" evidence="1">
    <location>
        <begin position="391"/>
        <end position="411"/>
    </location>
</feature>
<keyword evidence="4" id="KW-1185">Reference proteome</keyword>
<reference evidence="3 4" key="1">
    <citation type="submission" date="2019-04" db="EMBL/GenBank/DDBJ databases">
        <authorList>
            <person name="Li Y."/>
            <person name="Wang J."/>
        </authorList>
    </citation>
    <scope>NUCLEOTIDE SEQUENCE [LARGE SCALE GENOMIC DNA]</scope>
    <source>
        <strain evidence="3 4">DSM 14668</strain>
    </source>
</reference>
<feature type="region of interest" description="Disordered" evidence="1">
    <location>
        <begin position="306"/>
        <end position="433"/>
    </location>
</feature>
<dbReference type="GO" id="GO:0035438">
    <property type="term" value="F:cyclic-di-GMP binding"/>
    <property type="evidence" value="ECO:0007669"/>
    <property type="project" value="InterPro"/>
</dbReference>
<dbReference type="EMBL" id="SSMQ01000011">
    <property type="protein sequence ID" value="TKD09243.1"/>
    <property type="molecule type" value="Genomic_DNA"/>
</dbReference>
<feature type="domain" description="PilZ" evidence="2">
    <location>
        <begin position="103"/>
        <end position="199"/>
    </location>
</feature>
<feature type="region of interest" description="Disordered" evidence="1">
    <location>
        <begin position="75"/>
        <end position="102"/>
    </location>
</feature>
<dbReference type="SUPFAM" id="SSF141371">
    <property type="entry name" value="PilZ domain-like"/>
    <property type="match status" value="1"/>
</dbReference>
<feature type="compositionally biased region" description="Basic and acidic residues" evidence="1">
    <location>
        <begin position="769"/>
        <end position="779"/>
    </location>
</feature>
<accession>A0A4U1JFN8</accession>
<evidence type="ECO:0000313" key="3">
    <source>
        <dbReference type="EMBL" id="TKD09243.1"/>
    </source>
</evidence>
<feature type="region of interest" description="Disordered" evidence="1">
    <location>
        <begin position="618"/>
        <end position="676"/>
    </location>
</feature>
<feature type="compositionally biased region" description="Basic and acidic residues" evidence="1">
    <location>
        <begin position="360"/>
        <end position="374"/>
    </location>
</feature>
<feature type="compositionally biased region" description="Basic residues" evidence="1">
    <location>
        <begin position="780"/>
        <end position="801"/>
    </location>
</feature>
<organism evidence="3 4">
    <name type="scientific">Polyangium fumosum</name>
    <dbReference type="NCBI Taxonomy" id="889272"/>
    <lineage>
        <taxon>Bacteria</taxon>
        <taxon>Pseudomonadati</taxon>
        <taxon>Myxococcota</taxon>
        <taxon>Polyangia</taxon>
        <taxon>Polyangiales</taxon>
        <taxon>Polyangiaceae</taxon>
        <taxon>Polyangium</taxon>
    </lineage>
</organism>
<feature type="region of interest" description="Disordered" evidence="1">
    <location>
        <begin position="489"/>
        <end position="538"/>
    </location>
</feature>
<feature type="compositionally biased region" description="Acidic residues" evidence="1">
    <location>
        <begin position="653"/>
        <end position="666"/>
    </location>
</feature>
<feature type="compositionally biased region" description="Low complexity" evidence="1">
    <location>
        <begin position="81"/>
        <end position="97"/>
    </location>
</feature>
<dbReference type="AlphaFoldDB" id="A0A4U1JFN8"/>
<evidence type="ECO:0000259" key="2">
    <source>
        <dbReference type="Pfam" id="PF07238"/>
    </source>
</evidence>
<feature type="compositionally biased region" description="Low complexity" evidence="1">
    <location>
        <begin position="640"/>
        <end position="652"/>
    </location>
</feature>
<proteinExistence type="predicted"/>
<feature type="region of interest" description="Disordered" evidence="1">
    <location>
        <begin position="769"/>
        <end position="801"/>
    </location>
</feature>
<dbReference type="OrthoDB" id="5525131at2"/>
<feature type="compositionally biased region" description="Basic and acidic residues" evidence="1">
    <location>
        <begin position="306"/>
        <end position="328"/>
    </location>
</feature>
<dbReference type="Gene3D" id="2.40.10.220">
    <property type="entry name" value="predicted glycosyltransferase like domains"/>
    <property type="match status" value="1"/>
</dbReference>
<comment type="caution">
    <text evidence="3">The sequence shown here is derived from an EMBL/GenBank/DDBJ whole genome shotgun (WGS) entry which is preliminary data.</text>
</comment>
<gene>
    <name evidence="3" type="ORF">E8A74_13300</name>
</gene>
<protein>
    <recommendedName>
        <fullName evidence="2">PilZ domain-containing protein</fullName>
    </recommendedName>
</protein>
<sequence length="801" mass="82034">MAEPGPNPCALPRAPVSSALRDNLRGGGFFPPRKLGPLPRGDLVGAKASEPRGARRGRGLSRLHPWRIVMSMRGAEDSAEGTNGRANTTATPGTPGTPDRRAGHHRVHFEALVAVGEAKGSGGFEAESIDVSPEGMRLRTAYLPQLGDRLVCRFEGDAGEVVADGEVTWRREAPRGGEFGLRFVGFDNPDAEATLRSLCQELGGTTEGSSGIGAMGIPGTRVRLHIDGLGSPMKARVREAAGGEVLVGSNLEFLKVGRSLELEDMDHGDKRAARVDAVKVEVDPATKVPQLVVSLSFGEAKESKKAVAAAKEPEKAVASKAPEKESSKEAPSLGLGALIKRTTPGVGPATKTEVSAGSGEAKEAKEAKEKEARAELLSSPVVPSRARTQEMRSTPPATRPSASTESAALRTTNEEENDEVAEANDPSLDSPAIGAKKDFSAALRGATEKAKGATKAAFGAIGPAVGGIGTRAKDAMSGLFTAIRKRRGEEAAEATDGQAMRRTTAAPPTGALRAAGKKLVRDKEEAETSEAAPKARSSRKAALMGSALGLAAVLVVVGGIRLLGASRAAAPADPQGMAANAAGSAAALPAPTAANVAAGDPNAVPNVNVPLFGATPLSTTEPVPAMPTQPDGTVAQVPPAGSEGDGAQAAAADDGEGEGDADEAETQGDGKQYGKGNVRSPIVLKLKMDGPIETVNGAAGAMGFTVSLPGRRALSSATELARKDKRIASINVVNNPAGAEISLQFKDGVPAYLAKAKGDRLDIALGTDAKKKVAKAGDKTKKKKAADKKKAAAAKKPTKKP</sequence>
<dbReference type="InterPro" id="IPR009875">
    <property type="entry name" value="PilZ_domain"/>
</dbReference>
<name>A0A4U1JFN8_9BACT</name>
<evidence type="ECO:0000313" key="4">
    <source>
        <dbReference type="Proteomes" id="UP000309215"/>
    </source>
</evidence>
<evidence type="ECO:0000256" key="1">
    <source>
        <dbReference type="SAM" id="MobiDB-lite"/>
    </source>
</evidence>
<dbReference type="Proteomes" id="UP000309215">
    <property type="component" value="Unassembled WGS sequence"/>
</dbReference>
<feature type="region of interest" description="Disordered" evidence="1">
    <location>
        <begin position="20"/>
        <end position="61"/>
    </location>
</feature>
<dbReference type="Pfam" id="PF07238">
    <property type="entry name" value="PilZ"/>
    <property type="match status" value="1"/>
</dbReference>